<sequence length="625" mass="72439">MKIVVLQWKSSNPIFIFQLQGFEIVIDDIMDNAETRRNATCWYRKEGVGYVALMDASLMETGLYSILRKYFSNCPGYIPIVELFHDVTLKTSMGKSLDGIIMNGGKPNLDKFTMKNYDLLTKYKTAYYTFQLPIAIAMYFANMFDPEQHRQAKTILMEMGQFFQIQKDFLNCFGDPDVTGKIGTDIQQGRCSWLAVVALQRANEDQCKVMERYYGRPEPESVDIIKNLYLELSLPATYAAYEEESFNMIHTHIQQISKGLPHELFFTMIEKLYSMYRLNEYSVSGFNDFGNVQRAHSKHEGFSEHIGCALGLSRLKQNLNKIEDASQENSRLYIKHFNENVQLNRRFMQLPICAVLFLGKKNWHFALQTHFLILDDVMDSSQTRRGVPCWYKNPDVGLQAINDGIITQNSIYVLLKKYISDLPCYIPILEVMQDITFKTTLGQMLDMMSQKDGKPNLDVFTMSRYSNIVKYKTAYYSFQLPVALAMYLADMYDEEQHRQAKTILLEIGEFFQIQDDFLDCFGDPAKIGKVGTDIKEGKCSWLAVVALQRASPAQREIMQEHYGRPEEQSIQMIRNLYEELGLPATFTTYEDESFNIIRTHIQQISKGLPHDLFLKLMKRVYKRDC</sequence>
<dbReference type="PROSITE" id="PS00444">
    <property type="entry name" value="POLYPRENYL_SYNTHASE_2"/>
    <property type="match status" value="1"/>
</dbReference>
<evidence type="ECO:0000256" key="1">
    <source>
        <dbReference type="ARBA" id="ARBA00001946"/>
    </source>
</evidence>
<dbReference type="PANTHER" id="PTHR11525">
    <property type="entry name" value="FARNESYL-PYROPHOSPHATE SYNTHETASE"/>
    <property type="match status" value="1"/>
</dbReference>
<dbReference type="InterPro" id="IPR033749">
    <property type="entry name" value="Polyprenyl_synt_CS"/>
</dbReference>
<reference evidence="7" key="1">
    <citation type="journal article" date="2023" name="Insect Mol. Biol.">
        <title>Genome sequencing provides insights into the evolution of gene families encoding plant cell wall-degrading enzymes in longhorned beetles.</title>
        <authorList>
            <person name="Shin N.R."/>
            <person name="Okamura Y."/>
            <person name="Kirsch R."/>
            <person name="Pauchet Y."/>
        </authorList>
    </citation>
    <scope>NUCLEOTIDE SEQUENCE</scope>
    <source>
        <strain evidence="7">MMC_N1</strain>
    </source>
</reference>
<keyword evidence="2" id="KW-0808">Transferase</keyword>
<evidence type="ECO:0000256" key="3">
    <source>
        <dbReference type="ARBA" id="ARBA00022723"/>
    </source>
</evidence>
<keyword evidence="3" id="KW-0479">Metal-binding</keyword>
<protein>
    <recommendedName>
        <fullName evidence="6">Farnesyl pyrophosphate synthase</fullName>
    </recommendedName>
</protein>
<dbReference type="SFLD" id="SFLDS00005">
    <property type="entry name" value="Isoprenoid_Synthase_Type_I"/>
    <property type="match status" value="1"/>
</dbReference>
<dbReference type="SUPFAM" id="SSF48576">
    <property type="entry name" value="Terpenoid synthases"/>
    <property type="match status" value="2"/>
</dbReference>
<comment type="cofactor">
    <cofactor evidence="1">
        <name>Mg(2+)</name>
        <dbReference type="ChEBI" id="CHEBI:18420"/>
    </cofactor>
</comment>
<evidence type="ECO:0000313" key="7">
    <source>
        <dbReference type="EMBL" id="KAJ8980666.1"/>
    </source>
</evidence>
<dbReference type="InterPro" id="IPR039702">
    <property type="entry name" value="FPS1-like"/>
</dbReference>
<accession>A0ABQ9JS57</accession>
<organism evidence="7 8">
    <name type="scientific">Molorchus minor</name>
    <dbReference type="NCBI Taxonomy" id="1323400"/>
    <lineage>
        <taxon>Eukaryota</taxon>
        <taxon>Metazoa</taxon>
        <taxon>Ecdysozoa</taxon>
        <taxon>Arthropoda</taxon>
        <taxon>Hexapoda</taxon>
        <taxon>Insecta</taxon>
        <taxon>Pterygota</taxon>
        <taxon>Neoptera</taxon>
        <taxon>Endopterygota</taxon>
        <taxon>Coleoptera</taxon>
        <taxon>Polyphaga</taxon>
        <taxon>Cucujiformia</taxon>
        <taxon>Chrysomeloidea</taxon>
        <taxon>Cerambycidae</taxon>
        <taxon>Lamiinae</taxon>
        <taxon>Monochamini</taxon>
        <taxon>Molorchus</taxon>
    </lineage>
</organism>
<comment type="caution">
    <text evidence="7">The sequence shown here is derived from an EMBL/GenBank/DDBJ whole genome shotgun (WGS) entry which is preliminary data.</text>
</comment>
<comment type="pathway">
    <text evidence="5">Pheromone biosynthesis.</text>
</comment>
<dbReference type="PANTHER" id="PTHR11525:SF0">
    <property type="entry name" value="FARNESYL PYROPHOSPHATE SYNTHASE"/>
    <property type="match status" value="1"/>
</dbReference>
<proteinExistence type="predicted"/>
<name>A0ABQ9JS57_9CUCU</name>
<evidence type="ECO:0000256" key="5">
    <source>
        <dbReference type="ARBA" id="ARBA00033740"/>
    </source>
</evidence>
<dbReference type="Pfam" id="PF00348">
    <property type="entry name" value="polyprenyl_synt"/>
    <property type="match status" value="2"/>
</dbReference>
<dbReference type="Proteomes" id="UP001162164">
    <property type="component" value="Unassembled WGS sequence"/>
</dbReference>
<evidence type="ECO:0000256" key="4">
    <source>
        <dbReference type="ARBA" id="ARBA00022842"/>
    </source>
</evidence>
<dbReference type="Gene3D" id="1.10.600.10">
    <property type="entry name" value="Farnesyl Diphosphate Synthase"/>
    <property type="match status" value="2"/>
</dbReference>
<dbReference type="CDD" id="cd00685">
    <property type="entry name" value="Trans_IPPS_HT"/>
    <property type="match status" value="1"/>
</dbReference>
<evidence type="ECO:0000256" key="2">
    <source>
        <dbReference type="ARBA" id="ARBA00022679"/>
    </source>
</evidence>
<evidence type="ECO:0000313" key="8">
    <source>
        <dbReference type="Proteomes" id="UP001162164"/>
    </source>
</evidence>
<gene>
    <name evidence="7" type="ORF">NQ317_013278</name>
</gene>
<dbReference type="EMBL" id="JAPWTJ010000244">
    <property type="protein sequence ID" value="KAJ8980666.1"/>
    <property type="molecule type" value="Genomic_DNA"/>
</dbReference>
<dbReference type="PROSITE" id="PS00723">
    <property type="entry name" value="POLYPRENYL_SYNTHASE_1"/>
    <property type="match status" value="1"/>
</dbReference>
<keyword evidence="4" id="KW-0460">Magnesium</keyword>
<dbReference type="InterPro" id="IPR000092">
    <property type="entry name" value="Polyprenyl_synt"/>
</dbReference>
<dbReference type="InterPro" id="IPR008949">
    <property type="entry name" value="Isoprenoid_synthase_dom_sf"/>
</dbReference>
<keyword evidence="8" id="KW-1185">Reference proteome</keyword>
<evidence type="ECO:0000256" key="6">
    <source>
        <dbReference type="ARBA" id="ARBA00034546"/>
    </source>
</evidence>